<sequence length="117" mass="12872">MHKSPNPIENQRKHGNSYKNGYDNIIPTPEVLLGKPHKVVEFRLVYEATAVGISSPQSAPALPIGKPATGDDDGVCQLLAAYMPVFVHIKCLQPPLELLQSFRACHPLESTLDCCFF</sequence>
<protein>
    <submittedName>
        <fullName evidence="2">Uncharacterized protein</fullName>
    </submittedName>
</protein>
<organism evidence="2">
    <name type="scientific">Rhizophora mucronata</name>
    <name type="common">Asiatic mangrove</name>
    <dbReference type="NCBI Taxonomy" id="61149"/>
    <lineage>
        <taxon>Eukaryota</taxon>
        <taxon>Viridiplantae</taxon>
        <taxon>Streptophyta</taxon>
        <taxon>Embryophyta</taxon>
        <taxon>Tracheophyta</taxon>
        <taxon>Spermatophyta</taxon>
        <taxon>Magnoliopsida</taxon>
        <taxon>eudicotyledons</taxon>
        <taxon>Gunneridae</taxon>
        <taxon>Pentapetalae</taxon>
        <taxon>rosids</taxon>
        <taxon>fabids</taxon>
        <taxon>Malpighiales</taxon>
        <taxon>Rhizophoraceae</taxon>
        <taxon>Rhizophora</taxon>
    </lineage>
</organism>
<accession>A0A2P2NDT9</accession>
<reference evidence="2" key="1">
    <citation type="submission" date="2018-02" db="EMBL/GenBank/DDBJ databases">
        <title>Rhizophora mucronata_Transcriptome.</title>
        <authorList>
            <person name="Meera S.P."/>
            <person name="Sreeshan A."/>
            <person name="Augustine A."/>
        </authorList>
    </citation>
    <scope>NUCLEOTIDE SEQUENCE</scope>
    <source>
        <tissue evidence="2">Leaf</tissue>
    </source>
</reference>
<feature type="region of interest" description="Disordered" evidence="1">
    <location>
        <begin position="1"/>
        <end position="20"/>
    </location>
</feature>
<evidence type="ECO:0000256" key="1">
    <source>
        <dbReference type="SAM" id="MobiDB-lite"/>
    </source>
</evidence>
<dbReference type="EMBL" id="GGEC01060161">
    <property type="protein sequence ID" value="MBX40645.1"/>
    <property type="molecule type" value="Transcribed_RNA"/>
</dbReference>
<proteinExistence type="predicted"/>
<dbReference type="AlphaFoldDB" id="A0A2P2NDT9"/>
<name>A0A2P2NDT9_RHIMU</name>
<evidence type="ECO:0000313" key="2">
    <source>
        <dbReference type="EMBL" id="MBX40645.1"/>
    </source>
</evidence>